<organism evidence="1 2">
    <name type="scientific">Parastrongyloides trichosuri</name>
    <name type="common">Possum-specific nematode worm</name>
    <dbReference type="NCBI Taxonomy" id="131310"/>
    <lineage>
        <taxon>Eukaryota</taxon>
        <taxon>Metazoa</taxon>
        <taxon>Ecdysozoa</taxon>
        <taxon>Nematoda</taxon>
        <taxon>Chromadorea</taxon>
        <taxon>Rhabditida</taxon>
        <taxon>Tylenchina</taxon>
        <taxon>Panagrolaimomorpha</taxon>
        <taxon>Strongyloidoidea</taxon>
        <taxon>Strongyloididae</taxon>
        <taxon>Parastrongyloides</taxon>
    </lineage>
</organism>
<proteinExistence type="predicted"/>
<evidence type="ECO:0000313" key="1">
    <source>
        <dbReference type="Proteomes" id="UP000038045"/>
    </source>
</evidence>
<name>A0A0N4ZFT1_PARTI</name>
<protein>
    <submittedName>
        <fullName evidence="2">Uncharacterized protein</fullName>
    </submittedName>
</protein>
<reference evidence="2" key="1">
    <citation type="submission" date="2017-02" db="UniProtKB">
        <authorList>
            <consortium name="WormBaseParasite"/>
        </authorList>
    </citation>
    <scope>IDENTIFICATION</scope>
</reference>
<dbReference type="AlphaFoldDB" id="A0A0N4ZFT1"/>
<dbReference type="WBParaSite" id="PTRK_0000661000.1">
    <property type="protein sequence ID" value="PTRK_0000661000.1"/>
    <property type="gene ID" value="PTRK_0000661000"/>
</dbReference>
<keyword evidence="1" id="KW-1185">Reference proteome</keyword>
<evidence type="ECO:0000313" key="2">
    <source>
        <dbReference type="WBParaSite" id="PTRK_0000661000.1"/>
    </source>
</evidence>
<sequence length="88" mass="10462">MNIIIKNGNNCPICRQERIIHLSYLNRSNINIYNYVEDFTDRESSSSDKSTYGESLFSRLFTDDEEFEEEVFMEDEESNEEEEAIDME</sequence>
<accession>A0A0N4ZFT1</accession>
<dbReference type="Proteomes" id="UP000038045">
    <property type="component" value="Unplaced"/>
</dbReference>